<evidence type="ECO:0000313" key="12">
    <source>
        <dbReference type="EMBL" id="MCQ5122612.1"/>
    </source>
</evidence>
<evidence type="ECO:0000256" key="5">
    <source>
        <dbReference type="ARBA" id="ARBA00022741"/>
    </source>
</evidence>
<evidence type="ECO:0000256" key="7">
    <source>
        <dbReference type="ARBA" id="ARBA00022840"/>
    </source>
</evidence>
<dbReference type="PANTHER" id="PTHR43527">
    <property type="entry name" value="4-DIPHOSPHOCYTIDYL-2-C-METHYL-D-ERYTHRITOL KINASE, CHLOROPLASTIC"/>
    <property type="match status" value="1"/>
</dbReference>
<gene>
    <name evidence="9 12" type="primary">ispE</name>
    <name evidence="12" type="ORF">NE663_10150</name>
</gene>
<dbReference type="Gene3D" id="3.30.70.890">
    <property type="entry name" value="GHMP kinase, C-terminal domain"/>
    <property type="match status" value="1"/>
</dbReference>
<dbReference type="GO" id="GO:0050515">
    <property type="term" value="F:4-(cytidine 5'-diphospho)-2-C-methyl-D-erythritol kinase activity"/>
    <property type="evidence" value="ECO:0007669"/>
    <property type="project" value="UniProtKB-EC"/>
</dbReference>
<protein>
    <recommendedName>
        <fullName evidence="3 9">4-diphosphocytidyl-2-C-methyl-D-erythritol kinase</fullName>
        <shortName evidence="9">CMK</shortName>
        <ecNumber evidence="2 9">2.7.1.148</ecNumber>
    </recommendedName>
    <alternativeName>
        <fullName evidence="8 9">4-(cytidine-5'-diphospho)-2-C-methyl-D-erythritol kinase</fullName>
    </alternativeName>
</protein>
<feature type="active site" evidence="9">
    <location>
        <position position="8"/>
    </location>
</feature>
<keyword evidence="4 9" id="KW-0808">Transferase</keyword>
<evidence type="ECO:0000313" key="13">
    <source>
        <dbReference type="Proteomes" id="UP001524435"/>
    </source>
</evidence>
<name>A0ABT1SN03_9FIRM</name>
<keyword evidence="13" id="KW-1185">Reference proteome</keyword>
<dbReference type="InterPro" id="IPR014721">
    <property type="entry name" value="Ribsml_uS5_D2-typ_fold_subgr"/>
</dbReference>
<dbReference type="PANTHER" id="PTHR43527:SF2">
    <property type="entry name" value="4-DIPHOSPHOCYTIDYL-2-C-METHYL-D-ERYTHRITOL KINASE, CHLOROPLASTIC"/>
    <property type="match status" value="1"/>
</dbReference>
<dbReference type="SUPFAM" id="SSF54211">
    <property type="entry name" value="Ribosomal protein S5 domain 2-like"/>
    <property type="match status" value="1"/>
</dbReference>
<dbReference type="InterPro" id="IPR036554">
    <property type="entry name" value="GHMP_kinase_C_sf"/>
</dbReference>
<evidence type="ECO:0000256" key="6">
    <source>
        <dbReference type="ARBA" id="ARBA00022777"/>
    </source>
</evidence>
<evidence type="ECO:0000256" key="3">
    <source>
        <dbReference type="ARBA" id="ARBA00017473"/>
    </source>
</evidence>
<evidence type="ECO:0000256" key="2">
    <source>
        <dbReference type="ARBA" id="ARBA00012052"/>
    </source>
</evidence>
<comment type="function">
    <text evidence="9">Catalyzes the phosphorylation of the position 2 hydroxy group of 4-diphosphocytidyl-2C-methyl-D-erythritol.</text>
</comment>
<dbReference type="Gene3D" id="3.30.230.10">
    <property type="match status" value="1"/>
</dbReference>
<feature type="domain" description="GHMP kinase N-terminal" evidence="10">
    <location>
        <begin position="62"/>
        <end position="138"/>
    </location>
</feature>
<dbReference type="InterPro" id="IPR013750">
    <property type="entry name" value="GHMP_kinase_C_dom"/>
</dbReference>
<comment type="catalytic activity">
    <reaction evidence="9">
        <text>4-CDP-2-C-methyl-D-erythritol + ATP = 4-CDP-2-C-methyl-D-erythritol 2-phosphate + ADP + H(+)</text>
        <dbReference type="Rhea" id="RHEA:18437"/>
        <dbReference type="ChEBI" id="CHEBI:15378"/>
        <dbReference type="ChEBI" id="CHEBI:30616"/>
        <dbReference type="ChEBI" id="CHEBI:57823"/>
        <dbReference type="ChEBI" id="CHEBI:57919"/>
        <dbReference type="ChEBI" id="CHEBI:456216"/>
        <dbReference type="EC" id="2.7.1.148"/>
    </reaction>
</comment>
<evidence type="ECO:0000256" key="4">
    <source>
        <dbReference type="ARBA" id="ARBA00022679"/>
    </source>
</evidence>
<evidence type="ECO:0000256" key="1">
    <source>
        <dbReference type="ARBA" id="ARBA00009684"/>
    </source>
</evidence>
<dbReference type="NCBIfam" id="TIGR00154">
    <property type="entry name" value="ispE"/>
    <property type="match status" value="1"/>
</dbReference>
<comment type="similarity">
    <text evidence="1 9">Belongs to the GHMP kinase family. IspE subfamily.</text>
</comment>
<dbReference type="EC" id="2.7.1.148" evidence="2 9"/>
<evidence type="ECO:0000256" key="8">
    <source>
        <dbReference type="ARBA" id="ARBA00032554"/>
    </source>
</evidence>
<keyword evidence="9" id="KW-0414">Isoprene biosynthesis</keyword>
<proteinExistence type="inferred from homology"/>
<feature type="active site" evidence="9">
    <location>
        <position position="132"/>
    </location>
</feature>
<dbReference type="Pfam" id="PF08544">
    <property type="entry name" value="GHMP_kinases_C"/>
    <property type="match status" value="1"/>
</dbReference>
<sequence>MEVRANAKVNLCLDVLRRRKDGYHDLEMIMVPLQLHDLLQVELAKQDELHSDDKQMPLDEHNTICRVISLMREMYQLKAHFYVSVRKHIPMEAGLAGGSADAAAMIHAIDILCGLHLSMEDKIRIGKQIGADVPFCLVNQPALVSGIGEKIEPFSFSCDFHMLLVKPSEGVSTKTAYQMLDLARCAHPDCEAVKAKLQEDDFAGLCQEIGNSLEESAFRLTSAVQKLKAELTAYGFAGVLMSGSGSCVFALTQDESLLKDAYQHFRQHYPFVELTTVRK</sequence>
<dbReference type="PIRSF" id="PIRSF010376">
    <property type="entry name" value="IspE"/>
    <property type="match status" value="1"/>
</dbReference>
<dbReference type="Proteomes" id="UP001524435">
    <property type="component" value="Unassembled WGS sequence"/>
</dbReference>
<comment type="pathway">
    <text evidence="9">Isoprenoid biosynthesis; isopentenyl diphosphate biosynthesis via DXP pathway; isopentenyl diphosphate from 1-deoxy-D-xylulose 5-phosphate: step 3/6.</text>
</comment>
<keyword evidence="5 9" id="KW-0547">Nucleotide-binding</keyword>
<dbReference type="InterPro" id="IPR006204">
    <property type="entry name" value="GHMP_kinase_N_dom"/>
</dbReference>
<dbReference type="HAMAP" id="MF_00061">
    <property type="entry name" value="IspE"/>
    <property type="match status" value="1"/>
</dbReference>
<dbReference type="InterPro" id="IPR004424">
    <property type="entry name" value="IspE"/>
</dbReference>
<feature type="binding site" evidence="9">
    <location>
        <begin position="90"/>
        <end position="100"/>
    </location>
    <ligand>
        <name>ATP</name>
        <dbReference type="ChEBI" id="CHEBI:30616"/>
    </ligand>
</feature>
<comment type="caution">
    <text evidence="12">The sequence shown here is derived from an EMBL/GenBank/DDBJ whole genome shotgun (WGS) entry which is preliminary data.</text>
</comment>
<keyword evidence="7 9" id="KW-0067">ATP-binding</keyword>
<dbReference type="SUPFAM" id="SSF55060">
    <property type="entry name" value="GHMP Kinase, C-terminal domain"/>
    <property type="match status" value="1"/>
</dbReference>
<organism evidence="12 13">
    <name type="scientific">Massilicoli timonensis</name>
    <dbReference type="NCBI Taxonomy" id="2015901"/>
    <lineage>
        <taxon>Bacteria</taxon>
        <taxon>Bacillati</taxon>
        <taxon>Bacillota</taxon>
        <taxon>Erysipelotrichia</taxon>
        <taxon>Erysipelotrichales</taxon>
        <taxon>Erysipelotrichaceae</taxon>
        <taxon>Massilicoli</taxon>
    </lineage>
</organism>
<reference evidence="12 13" key="1">
    <citation type="submission" date="2022-06" db="EMBL/GenBank/DDBJ databases">
        <title>Isolation of gut microbiota from human fecal samples.</title>
        <authorList>
            <person name="Pamer E.G."/>
            <person name="Barat B."/>
            <person name="Waligurski E."/>
            <person name="Medina S."/>
            <person name="Paddock L."/>
            <person name="Mostad J."/>
        </authorList>
    </citation>
    <scope>NUCLEOTIDE SEQUENCE [LARGE SCALE GENOMIC DNA]</scope>
    <source>
        <strain evidence="12 13">DFI.6.1</strain>
    </source>
</reference>
<dbReference type="Pfam" id="PF00288">
    <property type="entry name" value="GHMP_kinases_N"/>
    <property type="match status" value="1"/>
</dbReference>
<evidence type="ECO:0000256" key="9">
    <source>
        <dbReference type="HAMAP-Rule" id="MF_00061"/>
    </source>
</evidence>
<dbReference type="InterPro" id="IPR020568">
    <property type="entry name" value="Ribosomal_Su5_D2-typ_SF"/>
</dbReference>
<dbReference type="RefSeq" id="WP_102268424.1">
    <property type="nucleotide sequence ID" value="NZ_CANTYB010000022.1"/>
</dbReference>
<dbReference type="EMBL" id="JANGCH010000020">
    <property type="protein sequence ID" value="MCQ5122612.1"/>
    <property type="molecule type" value="Genomic_DNA"/>
</dbReference>
<evidence type="ECO:0000259" key="11">
    <source>
        <dbReference type="Pfam" id="PF08544"/>
    </source>
</evidence>
<accession>A0ABT1SN03</accession>
<feature type="domain" description="GHMP kinase C-terminal" evidence="11">
    <location>
        <begin position="196"/>
        <end position="270"/>
    </location>
</feature>
<evidence type="ECO:0000259" key="10">
    <source>
        <dbReference type="Pfam" id="PF00288"/>
    </source>
</evidence>
<keyword evidence="6 9" id="KW-0418">Kinase</keyword>